<dbReference type="CDD" id="cd00082">
    <property type="entry name" value="HisKA"/>
    <property type="match status" value="1"/>
</dbReference>
<evidence type="ECO:0000313" key="10">
    <source>
        <dbReference type="EMBL" id="WRT66810.1"/>
    </source>
</evidence>
<keyword evidence="4" id="KW-0808">Transferase</keyword>
<evidence type="ECO:0000256" key="3">
    <source>
        <dbReference type="ARBA" id="ARBA00022553"/>
    </source>
</evidence>
<sequence length="950" mass="105099">MCGLPEVDDELEVDSEPSIHLQEWRNFLISYAQGDWSPDNTPTKPSEPESPSKSEHYRRPSQDHYSSSAEVVDPFNIYSSPIIDKLIAKNVRQYCSKNDYLPPPRSPQEALREKIVTEYDLLGPIQTGNIQSAVDLLSAFFPGCVITFTLFNNHVQTFAAVAGPKKLLEEFQLVGGMWVAPETSLCGHSVLQEEQILFVSDLAEDWRFRSNPYTLAGLKSYIGSAVSLLLDPLNTTPNMNGRPERVGIGSLNILFMSTILQTMSPEQVMVVKNITKILETQIRATWEGHIRTREARVRHAMTDLIEEGFVGVQASMEQHEMSDGVPAIARGTSMSSTSELAQSGLDKTMALSPELDIMCLVDTRSFRVKSKQGLQLEYEHDTSSIYPLSTIAVSPLSEARWKFVEEPSRLLSFLNEKPFSYSFSPSSTLSGIESKLPVDVRSHVIMPFFTLDQPIFVAIALSKSPQISAFCTNIIRSVGSVILAKAIQSRVMEADAAKATFLSSISHELRTPMHSIMSGLSLINSAVQSQDYDSLKSLLDVVDTSGHTLQRILDDVLDFDPVYSSNNKTNRLVTVDLLQLVQNSVQMCLTKSEDLDVTSSIEMNYEQRDWTVYIDDARYHRIFINGLSNALKFCKNGSITISILTSPDSSQLITRIADTGVGIDPKFLPRLLEPFTKQDPHSPGAGLGLSITKNLVNSIGGNFTIQSKPGEGTVFEVILPIRFDGDRSPVNRSAPLVNRQLHEKRLTLQSQSLGLSVNPPAEKSTTPVPRPTPSRRATADPPAARPKHLKQDSLPDEHALRVMVIDDNRICRLLLTRALRKSPVPVKCTEAADGQQAVDAFRKFKPDLVVTDISMPVMDGVTAAQHMRSISEELRLPPCKIYALTGLGSSDPKLKSVGLAGNAALDGWLVKGQDDLKVIQNIVTKLSEDLQRQRDNSAENMLRNLEITKT</sequence>
<dbReference type="GeneID" id="87955904"/>
<name>A0ABZ1CYU4_9TREE</name>
<keyword evidence="5" id="KW-0418">Kinase</keyword>
<evidence type="ECO:0000259" key="9">
    <source>
        <dbReference type="PROSITE" id="PS50110"/>
    </source>
</evidence>
<dbReference type="SUPFAM" id="SSF55874">
    <property type="entry name" value="ATPase domain of HSP90 chaperone/DNA topoisomerase II/histidine kinase"/>
    <property type="match status" value="1"/>
</dbReference>
<dbReference type="Pfam" id="PF00512">
    <property type="entry name" value="HisKA"/>
    <property type="match status" value="1"/>
</dbReference>
<evidence type="ECO:0000256" key="6">
    <source>
        <dbReference type="PROSITE-ProRule" id="PRU00169"/>
    </source>
</evidence>
<dbReference type="PROSITE" id="PS50109">
    <property type="entry name" value="HIS_KIN"/>
    <property type="match status" value="1"/>
</dbReference>
<reference evidence="10 11" key="1">
    <citation type="submission" date="2024-01" db="EMBL/GenBank/DDBJ databases">
        <title>Comparative genomics of Cryptococcus and Kwoniella reveals pathogenesis evolution and contrasting modes of karyotype evolution via chromosome fusion or intercentromeric recombination.</title>
        <authorList>
            <person name="Coelho M.A."/>
            <person name="David-Palma M."/>
            <person name="Shea T."/>
            <person name="Bowers K."/>
            <person name="McGinley-Smith S."/>
            <person name="Mohammad A.W."/>
            <person name="Gnirke A."/>
            <person name="Yurkov A.M."/>
            <person name="Nowrousian M."/>
            <person name="Sun S."/>
            <person name="Cuomo C.A."/>
            <person name="Heitman J."/>
        </authorList>
    </citation>
    <scope>NUCLEOTIDE SEQUENCE [LARGE SCALE GENOMIC DNA]</scope>
    <source>
        <strain evidence="10">CBS 11374</strain>
    </source>
</reference>
<proteinExistence type="predicted"/>
<feature type="domain" description="Response regulatory" evidence="9">
    <location>
        <begin position="801"/>
        <end position="926"/>
    </location>
</feature>
<dbReference type="InterPro" id="IPR001789">
    <property type="entry name" value="Sig_transdc_resp-reg_receiver"/>
</dbReference>
<dbReference type="EC" id="2.7.13.3" evidence="2"/>
<dbReference type="InterPro" id="IPR011006">
    <property type="entry name" value="CheY-like_superfamily"/>
</dbReference>
<dbReference type="InterPro" id="IPR036097">
    <property type="entry name" value="HisK_dim/P_sf"/>
</dbReference>
<dbReference type="InterPro" id="IPR036890">
    <property type="entry name" value="HATPase_C_sf"/>
</dbReference>
<evidence type="ECO:0000313" key="11">
    <source>
        <dbReference type="Proteomes" id="UP001329825"/>
    </source>
</evidence>
<evidence type="ECO:0000256" key="7">
    <source>
        <dbReference type="SAM" id="MobiDB-lite"/>
    </source>
</evidence>
<keyword evidence="3 6" id="KW-0597">Phosphoprotein</keyword>
<feature type="modified residue" description="4-aspartylphosphate" evidence="6">
    <location>
        <position position="852"/>
    </location>
</feature>
<evidence type="ECO:0000256" key="5">
    <source>
        <dbReference type="ARBA" id="ARBA00022777"/>
    </source>
</evidence>
<evidence type="ECO:0000256" key="4">
    <source>
        <dbReference type="ARBA" id="ARBA00022679"/>
    </source>
</evidence>
<dbReference type="InterPro" id="IPR003594">
    <property type="entry name" value="HATPase_dom"/>
</dbReference>
<dbReference type="EMBL" id="CP141885">
    <property type="protein sequence ID" value="WRT66810.1"/>
    <property type="molecule type" value="Genomic_DNA"/>
</dbReference>
<evidence type="ECO:0000256" key="1">
    <source>
        <dbReference type="ARBA" id="ARBA00000085"/>
    </source>
</evidence>
<comment type="catalytic activity">
    <reaction evidence="1">
        <text>ATP + protein L-histidine = ADP + protein N-phospho-L-histidine.</text>
        <dbReference type="EC" id="2.7.13.3"/>
    </reaction>
</comment>
<dbReference type="InterPro" id="IPR003661">
    <property type="entry name" value="HisK_dim/P_dom"/>
</dbReference>
<dbReference type="SMART" id="SM00448">
    <property type="entry name" value="REC"/>
    <property type="match status" value="1"/>
</dbReference>
<dbReference type="SMART" id="SM00388">
    <property type="entry name" value="HisKA"/>
    <property type="match status" value="1"/>
</dbReference>
<evidence type="ECO:0000256" key="2">
    <source>
        <dbReference type="ARBA" id="ARBA00012438"/>
    </source>
</evidence>
<dbReference type="InterPro" id="IPR004358">
    <property type="entry name" value="Sig_transdc_His_kin-like_C"/>
</dbReference>
<dbReference type="RefSeq" id="XP_062791550.1">
    <property type="nucleotide sequence ID" value="XM_062935499.1"/>
</dbReference>
<feature type="compositionally biased region" description="Basic and acidic residues" evidence="7">
    <location>
        <begin position="46"/>
        <end position="62"/>
    </location>
</feature>
<dbReference type="Pfam" id="PF00072">
    <property type="entry name" value="Response_reg"/>
    <property type="match status" value="1"/>
</dbReference>
<protein>
    <recommendedName>
        <fullName evidence="2">histidine kinase</fullName>
        <ecNumber evidence="2">2.7.13.3</ecNumber>
    </recommendedName>
</protein>
<dbReference type="Gene3D" id="1.10.287.130">
    <property type="match status" value="1"/>
</dbReference>
<dbReference type="PANTHER" id="PTHR43047:SF72">
    <property type="entry name" value="OSMOSENSING HISTIDINE PROTEIN KINASE SLN1"/>
    <property type="match status" value="1"/>
</dbReference>
<dbReference type="SMART" id="SM00387">
    <property type="entry name" value="HATPase_c"/>
    <property type="match status" value="1"/>
</dbReference>
<dbReference type="Proteomes" id="UP001329825">
    <property type="component" value="Chromosome 5"/>
</dbReference>
<dbReference type="Pfam" id="PF02518">
    <property type="entry name" value="HATPase_c"/>
    <property type="match status" value="1"/>
</dbReference>
<dbReference type="PRINTS" id="PR00344">
    <property type="entry name" value="BCTRLSENSOR"/>
</dbReference>
<accession>A0ABZ1CYU4</accession>
<dbReference type="Gene3D" id="3.40.50.2300">
    <property type="match status" value="1"/>
</dbReference>
<dbReference type="PANTHER" id="PTHR43047">
    <property type="entry name" value="TWO-COMPONENT HISTIDINE PROTEIN KINASE"/>
    <property type="match status" value="1"/>
</dbReference>
<dbReference type="SUPFAM" id="SSF52172">
    <property type="entry name" value="CheY-like"/>
    <property type="match status" value="1"/>
</dbReference>
<keyword evidence="11" id="KW-1185">Reference proteome</keyword>
<dbReference type="InterPro" id="IPR005467">
    <property type="entry name" value="His_kinase_dom"/>
</dbReference>
<dbReference type="Gene3D" id="3.30.565.10">
    <property type="entry name" value="Histidine kinase-like ATPase, C-terminal domain"/>
    <property type="match status" value="1"/>
</dbReference>
<feature type="region of interest" description="Disordered" evidence="7">
    <location>
        <begin position="749"/>
        <end position="793"/>
    </location>
</feature>
<dbReference type="CDD" id="cd17546">
    <property type="entry name" value="REC_hyHK_CKI1_RcsC-like"/>
    <property type="match status" value="1"/>
</dbReference>
<dbReference type="SUPFAM" id="SSF47384">
    <property type="entry name" value="Homodimeric domain of signal transducing histidine kinase"/>
    <property type="match status" value="1"/>
</dbReference>
<evidence type="ECO:0000259" key="8">
    <source>
        <dbReference type="PROSITE" id="PS50109"/>
    </source>
</evidence>
<dbReference type="PROSITE" id="PS50110">
    <property type="entry name" value="RESPONSE_REGULATORY"/>
    <property type="match status" value="1"/>
</dbReference>
<gene>
    <name evidence="10" type="ORF">IL334_003773</name>
</gene>
<feature type="domain" description="Histidine kinase" evidence="8">
    <location>
        <begin position="504"/>
        <end position="723"/>
    </location>
</feature>
<organism evidence="10 11">
    <name type="scientific">Kwoniella shivajii</name>
    <dbReference type="NCBI Taxonomy" id="564305"/>
    <lineage>
        <taxon>Eukaryota</taxon>
        <taxon>Fungi</taxon>
        <taxon>Dikarya</taxon>
        <taxon>Basidiomycota</taxon>
        <taxon>Agaricomycotina</taxon>
        <taxon>Tremellomycetes</taxon>
        <taxon>Tremellales</taxon>
        <taxon>Cryptococcaceae</taxon>
        <taxon>Kwoniella</taxon>
    </lineage>
</organism>
<feature type="region of interest" description="Disordered" evidence="7">
    <location>
        <begin position="34"/>
        <end position="67"/>
    </location>
</feature>